<accession>A0ABM1FA04</accession>
<dbReference type="RefSeq" id="XP_014681275.1">
    <property type="nucleotide sequence ID" value="XM_014825789.1"/>
</dbReference>
<feature type="region of interest" description="Disordered" evidence="2">
    <location>
        <begin position="81"/>
        <end position="120"/>
    </location>
</feature>
<evidence type="ECO:0000256" key="1">
    <source>
        <dbReference type="SAM" id="Coils"/>
    </source>
</evidence>
<sequence>MSREGSSSEDKSPLRSFQSWDDTDVKRLELEFNLSLAEAVEFLFNKSRIAEEQAASAVQTSRRVDESVDWYLNARDVKIHQNTPTNSPINSHMGAGTPYSDRCSAKTPSEEAGGVFDDYADGEQTTQKPIEILELNEDAAKSASLASDFVAQRVNSERDSIREAKLVERGQLLDGMDTEKRGNLAAYAVLHPDMESKTCSLRKEDSDLTVVGATQETISPTYEERTAQAHSISKVEWLKEKRAFLDELNIVKEERNKISAALKQMKDKHIKENAEALKNMALTTDLLIIEQKKSEEAIQPLKAALVEKCNMVEELKKEASELRVKIKSNQERKESNEELRRQIRHLEMTQEREISSMRDRLQQEKAKDMEAMRKLLLKDHVEQIRTVQAKARSQQYELQLQEREAELARLKEVMQKWKSDALTKMEEEMAR</sequence>
<evidence type="ECO:0000313" key="4">
    <source>
        <dbReference type="RefSeq" id="XP_014681275.1"/>
    </source>
</evidence>
<evidence type="ECO:0000256" key="2">
    <source>
        <dbReference type="SAM" id="MobiDB-lite"/>
    </source>
</evidence>
<keyword evidence="3" id="KW-1185">Reference proteome</keyword>
<protein>
    <submittedName>
        <fullName evidence="4">Uncharacterized protein LOC106821114</fullName>
    </submittedName>
</protein>
<gene>
    <name evidence="4" type="primary">LOC106821114</name>
</gene>
<dbReference type="Proteomes" id="UP000695022">
    <property type="component" value="Unplaced"/>
</dbReference>
<organism evidence="3 4">
    <name type="scientific">Priapulus caudatus</name>
    <name type="common">Priapulid worm</name>
    <dbReference type="NCBI Taxonomy" id="37621"/>
    <lineage>
        <taxon>Eukaryota</taxon>
        <taxon>Metazoa</taxon>
        <taxon>Ecdysozoa</taxon>
        <taxon>Scalidophora</taxon>
        <taxon>Priapulida</taxon>
        <taxon>Priapulimorpha</taxon>
        <taxon>Priapulimorphida</taxon>
        <taxon>Priapulidae</taxon>
        <taxon>Priapulus</taxon>
    </lineage>
</organism>
<dbReference type="GeneID" id="106821114"/>
<evidence type="ECO:0000313" key="3">
    <source>
        <dbReference type="Proteomes" id="UP000695022"/>
    </source>
</evidence>
<reference evidence="4" key="1">
    <citation type="submission" date="2025-08" db="UniProtKB">
        <authorList>
            <consortium name="RefSeq"/>
        </authorList>
    </citation>
    <scope>IDENTIFICATION</scope>
</reference>
<proteinExistence type="predicted"/>
<feature type="compositionally biased region" description="Polar residues" evidence="2">
    <location>
        <begin position="81"/>
        <end position="90"/>
    </location>
</feature>
<feature type="coiled-coil region" evidence="1">
    <location>
        <begin position="305"/>
        <end position="420"/>
    </location>
</feature>
<keyword evidence="1" id="KW-0175">Coiled coil</keyword>
<name>A0ABM1FA04_PRICU</name>